<feature type="region of interest" description="Disordered" evidence="1">
    <location>
        <begin position="695"/>
        <end position="766"/>
    </location>
</feature>
<name>A0ABD2YDB8_9GENT</name>
<dbReference type="AlphaFoldDB" id="A0ABD2YDB8"/>
<dbReference type="SUPFAM" id="SSF68906">
    <property type="entry name" value="SAP domain"/>
    <property type="match status" value="1"/>
</dbReference>
<dbReference type="CDD" id="cd12432">
    <property type="entry name" value="RRM_ACINU"/>
    <property type="match status" value="1"/>
</dbReference>
<feature type="compositionally biased region" description="Low complexity" evidence="1">
    <location>
        <begin position="698"/>
        <end position="710"/>
    </location>
</feature>
<reference evidence="3 4" key="1">
    <citation type="submission" date="2024-11" db="EMBL/GenBank/DDBJ databases">
        <title>A near-complete genome assembly of Cinchona calisaya.</title>
        <authorList>
            <person name="Lian D.C."/>
            <person name="Zhao X.W."/>
            <person name="Wei L."/>
        </authorList>
    </citation>
    <scope>NUCLEOTIDE SEQUENCE [LARGE SCALE GENOMIC DNA]</scope>
    <source>
        <tissue evidence="3">Nenye</tissue>
    </source>
</reference>
<protein>
    <recommendedName>
        <fullName evidence="2">SAP domain-containing protein</fullName>
    </recommendedName>
</protein>
<gene>
    <name evidence="3" type="ORF">ACH5RR_034527</name>
</gene>
<dbReference type="InterPro" id="IPR003034">
    <property type="entry name" value="SAP_dom"/>
</dbReference>
<dbReference type="InterPro" id="IPR034257">
    <property type="entry name" value="Acinus_RRM"/>
</dbReference>
<feature type="compositionally biased region" description="Polar residues" evidence="1">
    <location>
        <begin position="733"/>
        <end position="744"/>
    </location>
</feature>
<dbReference type="PANTHER" id="PTHR47031:SF3">
    <property type="entry name" value="SAP DOMAIN-CONTAINING PROTEIN"/>
    <property type="match status" value="1"/>
</dbReference>
<feature type="region of interest" description="Disordered" evidence="1">
    <location>
        <begin position="446"/>
        <end position="497"/>
    </location>
</feature>
<comment type="caution">
    <text evidence="3">The sequence shown here is derived from an EMBL/GenBank/DDBJ whole genome shotgun (WGS) entry which is preliminary data.</text>
</comment>
<dbReference type="PANTHER" id="PTHR47031">
    <property type="entry name" value="SAP DNA-BINDING DOMAIN-CONTAINING PROTEIN"/>
    <property type="match status" value="1"/>
</dbReference>
<feature type="region of interest" description="Disordered" evidence="1">
    <location>
        <begin position="513"/>
        <end position="569"/>
    </location>
</feature>
<evidence type="ECO:0000259" key="2">
    <source>
        <dbReference type="PROSITE" id="PS50800"/>
    </source>
</evidence>
<feature type="compositionally biased region" description="Basic and acidic residues" evidence="1">
    <location>
        <begin position="473"/>
        <end position="484"/>
    </location>
</feature>
<dbReference type="SUPFAM" id="SSF54928">
    <property type="entry name" value="RNA-binding domain, RBD"/>
    <property type="match status" value="1"/>
</dbReference>
<dbReference type="EMBL" id="JBJUIK010000014">
    <property type="protein sequence ID" value="KAL3504686.1"/>
    <property type="molecule type" value="Genomic_DNA"/>
</dbReference>
<dbReference type="Pfam" id="PF16294">
    <property type="entry name" value="RSB_motif"/>
    <property type="match status" value="1"/>
</dbReference>
<organism evidence="3 4">
    <name type="scientific">Cinchona calisaya</name>
    <dbReference type="NCBI Taxonomy" id="153742"/>
    <lineage>
        <taxon>Eukaryota</taxon>
        <taxon>Viridiplantae</taxon>
        <taxon>Streptophyta</taxon>
        <taxon>Embryophyta</taxon>
        <taxon>Tracheophyta</taxon>
        <taxon>Spermatophyta</taxon>
        <taxon>Magnoliopsida</taxon>
        <taxon>eudicotyledons</taxon>
        <taxon>Gunneridae</taxon>
        <taxon>Pentapetalae</taxon>
        <taxon>asterids</taxon>
        <taxon>lamiids</taxon>
        <taxon>Gentianales</taxon>
        <taxon>Rubiaceae</taxon>
        <taxon>Cinchonoideae</taxon>
        <taxon>Cinchoneae</taxon>
        <taxon>Cinchona</taxon>
    </lineage>
</organism>
<dbReference type="InterPro" id="IPR036361">
    <property type="entry name" value="SAP_dom_sf"/>
</dbReference>
<dbReference type="InterPro" id="IPR035979">
    <property type="entry name" value="RBD_domain_sf"/>
</dbReference>
<dbReference type="PROSITE" id="PS50800">
    <property type="entry name" value="SAP"/>
    <property type="match status" value="1"/>
</dbReference>
<sequence>MSTQYPILYDRPINKWKVAELKEELKRRNLVIKGLKDDLVRRLDEAIRSERAIIEAQRQKDLELNSEPLGDLKEPIAQSHSVQITGDAGMKDVNEVKLDYSVSEFNISGGTSEVDLGKATGGSVSVPSFVESGVLDNLVDTRTKTDDLALTPFASVGGPDGVSGNSGVAKENEILRSAQMDDMKNAEILEATGKSSAILSEVLGTTHIVPNSASVKNDSPEAGIEDIEVVSIAASEKRSDNYGLKLENECLQPSLMDAESHISHSTNQVYEVSENLGFQVQCESITTDNLSNYETNEIKENLNANNIQLEPEVVRPEMVQPSSCKDPSGDGSFDPLDDQVPDAKQGFVVEADDDKSNMKYGEKTDNADDVSAIDHIVENKTRDEVADDITQVTSRENINLDDTVRPYLPPENMESSFEDKFDIAAPAEQKELQDDRSLDAKFSEMTDMADEEPLEKINLDQSSADDSMEDDMLETRHTGSDFDPNKGGAKTKSNEEAVVKPAAVIEALQADIPLNSSESAHENNDRIDAPSEKRKFEVEAAPDNKEPRKRQRRWNEESAKVPQDQSADVSLSTMSKAVLQTAATIPIIYGSNSAIGRDTTIERVVPPSSKTPTNSLRVDHFVRPFTLKAVQELLSKTGKVCNFWMDHIKTHCYVTFTSIEEATETRNALYNLQWPPNGGRLLIAEFVDPEEVKLRMEAPSQSAPPANSSSVLPSQPPAEQLAAAHQHDLRQQIEPQLSHQQATSGPPLKRERLPRARSPVAARNDPPIVTLDDLFRKTKATPRIYYLPLTDERVAAKLNRRRQ</sequence>
<accession>A0ABD2YDB8</accession>
<dbReference type="SMART" id="SM00513">
    <property type="entry name" value="SAP"/>
    <property type="match status" value="1"/>
</dbReference>
<dbReference type="Pfam" id="PF02037">
    <property type="entry name" value="SAP"/>
    <property type="match status" value="1"/>
</dbReference>
<dbReference type="Gene3D" id="1.10.720.30">
    <property type="entry name" value="SAP domain"/>
    <property type="match status" value="1"/>
</dbReference>
<feature type="compositionally biased region" description="Basic and acidic residues" evidence="1">
    <location>
        <begin position="519"/>
        <end position="546"/>
    </location>
</feature>
<evidence type="ECO:0000256" key="1">
    <source>
        <dbReference type="SAM" id="MobiDB-lite"/>
    </source>
</evidence>
<keyword evidence="4" id="KW-1185">Reference proteome</keyword>
<feature type="domain" description="SAP" evidence="2">
    <location>
        <begin position="13"/>
        <end position="47"/>
    </location>
</feature>
<evidence type="ECO:0000313" key="4">
    <source>
        <dbReference type="Proteomes" id="UP001630127"/>
    </source>
</evidence>
<dbReference type="Proteomes" id="UP001630127">
    <property type="component" value="Unassembled WGS sequence"/>
</dbReference>
<dbReference type="InterPro" id="IPR032552">
    <property type="entry name" value="RSB_motif"/>
</dbReference>
<proteinExistence type="predicted"/>
<evidence type="ECO:0000313" key="3">
    <source>
        <dbReference type="EMBL" id="KAL3504686.1"/>
    </source>
</evidence>